<evidence type="ECO:0000313" key="3">
    <source>
        <dbReference type="Proteomes" id="UP000256686"/>
    </source>
</evidence>
<dbReference type="RefSeq" id="WP_115970846.1">
    <property type="nucleotide sequence ID" value="NZ_QNVT01000009.1"/>
</dbReference>
<dbReference type="Pfam" id="PF00899">
    <property type="entry name" value="ThiF"/>
    <property type="match status" value="1"/>
</dbReference>
<dbReference type="SUPFAM" id="SSF69572">
    <property type="entry name" value="Activating enzymes of the ubiquitin-like proteins"/>
    <property type="match status" value="1"/>
</dbReference>
<feature type="domain" description="THIF-type NAD/FAD binding fold" evidence="1">
    <location>
        <begin position="20"/>
        <end position="246"/>
    </location>
</feature>
<gene>
    <name evidence="2" type="ORF">DRF65_11210</name>
</gene>
<dbReference type="NCBIfam" id="TIGR03736">
    <property type="entry name" value="PRTRC_ThiF"/>
    <property type="match status" value="1"/>
</dbReference>
<evidence type="ECO:0000313" key="2">
    <source>
        <dbReference type="EMBL" id="REC62274.1"/>
    </source>
</evidence>
<sequence>MKTVKTNVHFLHNELLRPTNSILVNVIGAGGTGSKLMTSLMEINHSLLELGHSGLDVHLWDDDLITPANIGRQRFAESEKGLYKSVAIINRINRWAGFNWKAESQKFERDKLGNIPENAGASIYISCTDNVSSRFEIAHIIRTLKKQYSYHRDAPKYWLDFGNSKFSGQVLLSTIGKIEQPRSKIFTTVAELPFVTDEFTDLLKESEKTDDTPSCSLAESLEKQDLFINATLAQMGASLLWNLLKSGMTEHRGLFLNLENFRTQPISVGS</sequence>
<dbReference type="Gene3D" id="3.40.50.720">
    <property type="entry name" value="NAD(P)-binding Rossmann-like Domain"/>
    <property type="match status" value="1"/>
</dbReference>
<dbReference type="Proteomes" id="UP000256686">
    <property type="component" value="Unassembled WGS sequence"/>
</dbReference>
<keyword evidence="3" id="KW-1185">Reference proteome</keyword>
<dbReference type="EMBL" id="QNVT01000009">
    <property type="protein sequence ID" value="REC62274.1"/>
    <property type="molecule type" value="Genomic_DNA"/>
</dbReference>
<evidence type="ECO:0000259" key="1">
    <source>
        <dbReference type="Pfam" id="PF00899"/>
    </source>
</evidence>
<protein>
    <submittedName>
        <fullName evidence="2">PRTRC system ThiF family protein</fullName>
    </submittedName>
</protein>
<proteinExistence type="predicted"/>
<dbReference type="InterPro" id="IPR022500">
    <property type="entry name" value="PRTRC_ThiF"/>
</dbReference>
<comment type="caution">
    <text evidence="2">The sequence shown here is derived from an EMBL/GenBank/DDBJ whole genome shotgun (WGS) entry which is preliminary data.</text>
</comment>
<dbReference type="AlphaFoldDB" id="A0A3D9C957"/>
<dbReference type="GO" id="GO:0008641">
    <property type="term" value="F:ubiquitin-like modifier activating enzyme activity"/>
    <property type="evidence" value="ECO:0007669"/>
    <property type="project" value="InterPro"/>
</dbReference>
<organism evidence="2 3">
    <name type="scientific">Chryseobacterium pennae</name>
    <dbReference type="NCBI Taxonomy" id="2258962"/>
    <lineage>
        <taxon>Bacteria</taxon>
        <taxon>Pseudomonadati</taxon>
        <taxon>Bacteroidota</taxon>
        <taxon>Flavobacteriia</taxon>
        <taxon>Flavobacteriales</taxon>
        <taxon>Weeksellaceae</taxon>
        <taxon>Chryseobacterium group</taxon>
        <taxon>Chryseobacterium</taxon>
    </lineage>
</organism>
<accession>A0A3D9C957</accession>
<dbReference type="InterPro" id="IPR035985">
    <property type="entry name" value="Ubiquitin-activating_enz"/>
</dbReference>
<name>A0A3D9C957_9FLAO</name>
<dbReference type="InterPro" id="IPR000594">
    <property type="entry name" value="ThiF_NAD_FAD-bd"/>
</dbReference>
<reference evidence="3" key="1">
    <citation type="submission" date="2018-06" db="EMBL/GenBank/DDBJ databases">
        <authorList>
            <person name="Lum Nde A."/>
            <person name="Hugo C."/>
        </authorList>
    </citation>
    <scope>NUCLEOTIDE SEQUENCE [LARGE SCALE GENOMIC DNA]</scope>
    <source>
        <strain evidence="3">1_F178</strain>
    </source>
</reference>